<dbReference type="RefSeq" id="WP_198575998.1">
    <property type="nucleotide sequence ID" value="NZ_JADWOX010000006.1"/>
</dbReference>
<protein>
    <submittedName>
        <fullName evidence="1">Uncharacterized protein</fullName>
    </submittedName>
</protein>
<accession>A0ABS0SX15</accession>
<name>A0ABS0SX15_9CAUL</name>
<reference evidence="1 2" key="1">
    <citation type="submission" date="2020-11" db="EMBL/GenBank/DDBJ databases">
        <title>genome sequence of strain KACC 18849.</title>
        <authorList>
            <person name="Gao J."/>
            <person name="Zhang X."/>
        </authorList>
    </citation>
    <scope>NUCLEOTIDE SEQUENCE [LARGE SCALE GENOMIC DNA]</scope>
    <source>
        <strain evidence="1 2">KACC 18849</strain>
    </source>
</reference>
<dbReference type="Proteomes" id="UP000639859">
    <property type="component" value="Unassembled WGS sequence"/>
</dbReference>
<evidence type="ECO:0000313" key="2">
    <source>
        <dbReference type="Proteomes" id="UP000639859"/>
    </source>
</evidence>
<proteinExistence type="predicted"/>
<organism evidence="1 2">
    <name type="scientific">Caulobacter hibisci</name>
    <dbReference type="NCBI Taxonomy" id="2035993"/>
    <lineage>
        <taxon>Bacteria</taxon>
        <taxon>Pseudomonadati</taxon>
        <taxon>Pseudomonadota</taxon>
        <taxon>Alphaproteobacteria</taxon>
        <taxon>Caulobacterales</taxon>
        <taxon>Caulobacteraceae</taxon>
        <taxon>Caulobacter</taxon>
    </lineage>
</organism>
<keyword evidence="2" id="KW-1185">Reference proteome</keyword>
<evidence type="ECO:0000313" key="1">
    <source>
        <dbReference type="EMBL" id="MBI1684069.1"/>
    </source>
</evidence>
<comment type="caution">
    <text evidence="1">The sequence shown here is derived from an EMBL/GenBank/DDBJ whole genome shotgun (WGS) entry which is preliminary data.</text>
</comment>
<gene>
    <name evidence="1" type="ORF">I4Q42_10350</name>
</gene>
<sequence length="103" mass="11144">MAERVIIIPPDVRATGSTIIVQAGCRLRQIADDPRETSEPAVSASARLFQIRCAPVIQSSIIGPMDRRSDSDTRPKSSVVFAPMNTALGRKDAWLRKNVLAGA</sequence>
<dbReference type="EMBL" id="JADWOX010000006">
    <property type="protein sequence ID" value="MBI1684069.1"/>
    <property type="molecule type" value="Genomic_DNA"/>
</dbReference>